<evidence type="ECO:0000256" key="1">
    <source>
        <dbReference type="SAM" id="MobiDB-lite"/>
    </source>
</evidence>
<keyword evidence="4" id="KW-1185">Reference proteome</keyword>
<dbReference type="InterPro" id="IPR011029">
    <property type="entry name" value="DEATH-like_dom_sf"/>
</dbReference>
<evidence type="ECO:0000259" key="2">
    <source>
        <dbReference type="PROSITE" id="PS50209"/>
    </source>
</evidence>
<dbReference type="EnsemblMetazoa" id="G8541.1">
    <property type="protein sequence ID" value="G8541.1:cds"/>
    <property type="gene ID" value="G8541"/>
</dbReference>
<dbReference type="Gene3D" id="1.10.533.10">
    <property type="entry name" value="Death Domain, Fas"/>
    <property type="match status" value="1"/>
</dbReference>
<dbReference type="AlphaFoldDB" id="A0A8W8NZP2"/>
<protein>
    <recommendedName>
        <fullName evidence="2">CARD domain-containing protein</fullName>
    </recommendedName>
</protein>
<reference evidence="3" key="1">
    <citation type="submission" date="2022-08" db="UniProtKB">
        <authorList>
            <consortium name="EnsemblMetazoa"/>
        </authorList>
    </citation>
    <scope>IDENTIFICATION</scope>
    <source>
        <strain evidence="3">05x7-T-G4-1.051#20</strain>
    </source>
</reference>
<feature type="domain" description="CARD" evidence="2">
    <location>
        <begin position="59"/>
        <end position="134"/>
    </location>
</feature>
<dbReference type="CDD" id="cd01671">
    <property type="entry name" value="CARD"/>
    <property type="match status" value="1"/>
</dbReference>
<feature type="compositionally biased region" description="Polar residues" evidence="1">
    <location>
        <begin position="7"/>
        <end position="20"/>
    </location>
</feature>
<dbReference type="GO" id="GO:0042981">
    <property type="term" value="P:regulation of apoptotic process"/>
    <property type="evidence" value="ECO:0007669"/>
    <property type="project" value="InterPro"/>
</dbReference>
<organism evidence="3 4">
    <name type="scientific">Magallana gigas</name>
    <name type="common">Pacific oyster</name>
    <name type="synonym">Crassostrea gigas</name>
    <dbReference type="NCBI Taxonomy" id="29159"/>
    <lineage>
        <taxon>Eukaryota</taxon>
        <taxon>Metazoa</taxon>
        <taxon>Spiralia</taxon>
        <taxon>Lophotrochozoa</taxon>
        <taxon>Mollusca</taxon>
        <taxon>Bivalvia</taxon>
        <taxon>Autobranchia</taxon>
        <taxon>Pteriomorphia</taxon>
        <taxon>Ostreida</taxon>
        <taxon>Ostreoidea</taxon>
        <taxon>Ostreidae</taxon>
        <taxon>Magallana</taxon>
    </lineage>
</organism>
<accession>A0A8W8NZP2</accession>
<dbReference type="SUPFAM" id="SSF47986">
    <property type="entry name" value="DEATH domain"/>
    <property type="match status" value="1"/>
</dbReference>
<feature type="region of interest" description="Disordered" evidence="1">
    <location>
        <begin position="1"/>
        <end position="20"/>
    </location>
</feature>
<dbReference type="Proteomes" id="UP000005408">
    <property type="component" value="Unassembled WGS sequence"/>
</dbReference>
<proteinExistence type="predicted"/>
<sequence>MLEQILDRSNISDIDKSGGSTRQKSKLIKIILMKGMPTCKDFVTTIQVQFEREDLVQQMEEHNADVTRREHRSILDKELEPMRICDLLLEERAVDIVDHDKITETKRRRKQSQRLMEILEENNNDCFHHFLHILCKKNYATILEELESPAIRAVDDGK</sequence>
<dbReference type="InterPro" id="IPR001315">
    <property type="entry name" value="CARD"/>
</dbReference>
<name>A0A8W8NZP2_MAGGI</name>
<evidence type="ECO:0000313" key="4">
    <source>
        <dbReference type="Proteomes" id="UP000005408"/>
    </source>
</evidence>
<evidence type="ECO:0000313" key="3">
    <source>
        <dbReference type="EnsemblMetazoa" id="G8541.1:cds"/>
    </source>
</evidence>
<dbReference type="PROSITE" id="PS50209">
    <property type="entry name" value="CARD"/>
    <property type="match status" value="1"/>
</dbReference>